<accession>A0A8J1UCB5</accession>
<dbReference type="Proteomes" id="UP000749559">
    <property type="component" value="Unassembled WGS sequence"/>
</dbReference>
<reference evidence="1" key="1">
    <citation type="submission" date="2022-03" db="EMBL/GenBank/DDBJ databases">
        <authorList>
            <person name="Martin C."/>
        </authorList>
    </citation>
    <scope>NUCLEOTIDE SEQUENCE</scope>
</reference>
<dbReference type="SMART" id="SM00225">
    <property type="entry name" value="BTB"/>
    <property type="match status" value="1"/>
</dbReference>
<protein>
    <submittedName>
        <fullName evidence="1">Uncharacterized protein</fullName>
    </submittedName>
</protein>
<dbReference type="InterPro" id="IPR000210">
    <property type="entry name" value="BTB/POZ_dom"/>
</dbReference>
<keyword evidence="2" id="KW-1185">Reference proteome</keyword>
<dbReference type="EMBL" id="CAIIXF020000001">
    <property type="protein sequence ID" value="CAH1773706.1"/>
    <property type="molecule type" value="Genomic_DNA"/>
</dbReference>
<sequence>MCEKYSALVQSLSKHFTKAKESHEMAMNRISKALKASKSSLMESKHSLTMEIEIDAPLKDFSKADEFSDAVLIVEGQDLHVHRVYLAEWSPVFKQMFLKTTPKKKKYRLALTDKNLEQIRELLHCIYSSQKPVTDENVYYLLQLAEEYQIIKVTERCELFLISQDPSVESLVLAQRYNLSNLRQHAINLLKHRVVGQLENLPGYPMLTPETLAHLYKARAEHLEDTLRKIYNYCTDGAEKCQIHREFNYFPNGCHGCVQLAVNKVADECTNCIKDVINPSMIIYKGTNFKMPRSPSMESNS</sequence>
<evidence type="ECO:0000313" key="1">
    <source>
        <dbReference type="EMBL" id="CAH1773706.1"/>
    </source>
</evidence>
<evidence type="ECO:0000313" key="2">
    <source>
        <dbReference type="Proteomes" id="UP000749559"/>
    </source>
</evidence>
<dbReference type="InterPro" id="IPR011333">
    <property type="entry name" value="SKP1/BTB/POZ_sf"/>
</dbReference>
<dbReference type="Gene3D" id="3.30.710.10">
    <property type="entry name" value="Potassium Channel Kv1.1, Chain A"/>
    <property type="match status" value="1"/>
</dbReference>
<dbReference type="SUPFAM" id="SSF54695">
    <property type="entry name" value="POZ domain"/>
    <property type="match status" value="1"/>
</dbReference>
<dbReference type="PANTHER" id="PTHR22744">
    <property type="entry name" value="HELIX LOOP HELIX PROTEIN 21-RELATED"/>
    <property type="match status" value="1"/>
</dbReference>
<gene>
    <name evidence="1" type="ORF">OFUS_LOCUS1270</name>
</gene>
<organism evidence="1 2">
    <name type="scientific">Owenia fusiformis</name>
    <name type="common">Polychaete worm</name>
    <dbReference type="NCBI Taxonomy" id="6347"/>
    <lineage>
        <taxon>Eukaryota</taxon>
        <taxon>Metazoa</taxon>
        <taxon>Spiralia</taxon>
        <taxon>Lophotrochozoa</taxon>
        <taxon>Annelida</taxon>
        <taxon>Polychaeta</taxon>
        <taxon>Sedentaria</taxon>
        <taxon>Canalipalpata</taxon>
        <taxon>Sabellida</taxon>
        <taxon>Oweniida</taxon>
        <taxon>Oweniidae</taxon>
        <taxon>Owenia</taxon>
    </lineage>
</organism>
<dbReference type="PANTHER" id="PTHR22744:SF17">
    <property type="entry name" value="BTB DOMAIN-CONTAINING PROTEIN"/>
    <property type="match status" value="1"/>
</dbReference>
<dbReference type="OrthoDB" id="409824at2759"/>
<comment type="caution">
    <text evidence="1">The sequence shown here is derived from an EMBL/GenBank/DDBJ whole genome shotgun (WGS) entry which is preliminary data.</text>
</comment>
<name>A0A8J1UCB5_OWEFU</name>
<dbReference type="CDD" id="cd18186">
    <property type="entry name" value="BTB_POZ_ZBTB_KLHL-like"/>
    <property type="match status" value="1"/>
</dbReference>
<proteinExistence type="predicted"/>
<dbReference type="PROSITE" id="PS50097">
    <property type="entry name" value="BTB"/>
    <property type="match status" value="1"/>
</dbReference>
<dbReference type="Pfam" id="PF00651">
    <property type="entry name" value="BTB"/>
    <property type="match status" value="1"/>
</dbReference>
<dbReference type="AlphaFoldDB" id="A0A8J1UCB5"/>